<gene>
    <name evidence="2" type="ORF">N864_21920</name>
</gene>
<dbReference type="InterPro" id="IPR028037">
    <property type="entry name" value="Antitoxin_Rv0909/MT0933"/>
</dbReference>
<dbReference type="EMBL" id="AWQS01000051">
    <property type="protein sequence ID" value="EWT06369.1"/>
    <property type="molecule type" value="Genomic_DNA"/>
</dbReference>
<feature type="compositionally biased region" description="Basic and acidic residues" evidence="1">
    <location>
        <begin position="84"/>
        <end position="93"/>
    </location>
</feature>
<evidence type="ECO:0008006" key="4">
    <source>
        <dbReference type="Google" id="ProtNLM"/>
    </source>
</evidence>
<evidence type="ECO:0000256" key="1">
    <source>
        <dbReference type="SAM" id="MobiDB-lite"/>
    </source>
</evidence>
<name>W9GR55_9MICO</name>
<sequence length="179" mass="18458">MSFLDKLKQKAEELDLQTKANQLAEQAKVAAQQAKEKAGELAYENRERIEDLADKAGHAIDERTGGKYGDKISKAKEQVARGVDKVAEGRPVHEVPGPEPRTTAPGPATPHLVPEPDLTAPDLTGAAAPDAMVTPDVPATPDVTAAPQAAASEAGATPEAGPGVTSAAEVSSDGPRQDG</sequence>
<dbReference type="OrthoDB" id="3788861at2"/>
<dbReference type="RefSeq" id="WP_034715646.1">
    <property type="nucleotide sequence ID" value="NZ_AWQS01000051.1"/>
</dbReference>
<protein>
    <recommendedName>
        <fullName evidence="4">Antitoxin</fullName>
    </recommendedName>
</protein>
<feature type="region of interest" description="Disordered" evidence="1">
    <location>
        <begin position="84"/>
        <end position="179"/>
    </location>
</feature>
<evidence type="ECO:0000313" key="3">
    <source>
        <dbReference type="Proteomes" id="UP000019494"/>
    </source>
</evidence>
<keyword evidence="3" id="KW-1185">Reference proteome</keyword>
<proteinExistence type="predicted"/>
<dbReference type="AlphaFoldDB" id="W9GR55"/>
<accession>W9GR55</accession>
<reference evidence="3" key="1">
    <citation type="submission" date="2013-08" db="EMBL/GenBank/DDBJ databases">
        <title>Intrasporangium oryzae NRRL B-24470.</title>
        <authorList>
            <person name="Liu H."/>
            <person name="Wang G."/>
        </authorList>
    </citation>
    <scope>NUCLEOTIDE SEQUENCE [LARGE SCALE GENOMIC DNA]</scope>
    <source>
        <strain evidence="3">Q5-1</strain>
    </source>
</reference>
<dbReference type="Pfam" id="PF14013">
    <property type="entry name" value="MT0933_antitox"/>
    <property type="match status" value="1"/>
</dbReference>
<comment type="caution">
    <text evidence="2">The sequence shown here is derived from an EMBL/GenBank/DDBJ whole genome shotgun (WGS) entry which is preliminary data.</text>
</comment>
<dbReference type="Proteomes" id="UP000019494">
    <property type="component" value="Unassembled WGS sequence"/>
</dbReference>
<feature type="compositionally biased region" description="Low complexity" evidence="1">
    <location>
        <begin position="143"/>
        <end position="165"/>
    </location>
</feature>
<organism evidence="2 3">
    <name type="scientific">Intrasporangium chromatireducens Q5-1</name>
    <dbReference type="NCBI Taxonomy" id="584657"/>
    <lineage>
        <taxon>Bacteria</taxon>
        <taxon>Bacillati</taxon>
        <taxon>Actinomycetota</taxon>
        <taxon>Actinomycetes</taxon>
        <taxon>Micrococcales</taxon>
        <taxon>Intrasporangiaceae</taxon>
        <taxon>Intrasporangium</taxon>
    </lineage>
</organism>
<evidence type="ECO:0000313" key="2">
    <source>
        <dbReference type="EMBL" id="EWT06369.1"/>
    </source>
</evidence>